<dbReference type="InterPro" id="IPR029031">
    <property type="entry name" value="Gingipain_N_sf"/>
</dbReference>
<name>A0A7U4QMP7_DESA2</name>
<dbReference type="InterPro" id="IPR001769">
    <property type="entry name" value="Gingipain"/>
</dbReference>
<evidence type="ECO:0000313" key="4">
    <source>
        <dbReference type="EMBL" id="AMM42172.1"/>
    </source>
</evidence>
<dbReference type="Gene3D" id="3.40.50.10390">
    <property type="entry name" value="Gingipain r, domain 1"/>
    <property type="match status" value="1"/>
</dbReference>
<sequence length="1022" mass="117492">MKKFNLKKIGLIFMVCLSIYSISALAWGPDIPIWTEGTINCFDVDYAMDGTMFVAFQVEGEDKIRIYQSKDHGFSWTEMNPITNPWVGTQTIPSNILRLKLIVDEDRNELKVFHLDGEGYLYMHQYYLSYWNFSGHRLSDTPIIESSFDVTFKPPTFYVVWLEDAGTGRKKIRIFRSSLVCGADGCKEEISQCYSQTFDWTEAEGKRASIAWGPPNNLYVAYSGHTATGSAIYLLKSSDWGSTWTQQELKHDNYPKYDPRVAAANVDNSGAWILYNVDRGGAQVPRRIDLQMCYISEQYLPSYTDISQHVYIDEYIADIKYYKGYPNQYINMVYIYDEEATYRRAYWAWTSQSDPLNWHDITEVNDQDVTSWPEDVAPRIVYSPGAWAGGGGVVFSYYGKKGLYFDAPWNTISGALLIVTAEEFWNPLQRLVDWKNSTGIPTYIVSWERLTYGRDNAERIKYSIDYYYREHGVRYVMLVGDSEKLPVRYTFRAYEEGKPFMTEYLNNPDWGWNWCNGGDWHDGMSAFVNNFTLTDLYYADLYDSSGQFETWDSNGNDYFGEIYRDNLNPEGIDYIPDVAVGRVPASTVEQVENYVDKVIAYESCAWNSDWFKRALVIASDERDDWVDAGEQTFDIMQSAGFDTELVITHEEPGDDDIRAGLQEGIGFLYFMDHGPGRMGQRTRDWQKVQEDQNKPMFPIVFHGGCLAGEFGPSSLMFDGYKDIYGISHAGFKAGEHFDCYSWPPQPATIQDEEREGSYPEFLICECPHCGAIAYYACSRASQDPQYDLGKWLFEAYTHGYRLIGDMWREAVIKYYNEHAAKTVPEWWDEEIKINEDETTLERIRYWYPVAKFFMFQKFVLFGDPSLRVGGIPGYQMPVPNSPNFIYYDPVTAPVINKDPFLARPFSFGDMTTGTATVRVALPTFSGPVDIYVAIALPDGNIYLFDSNNNLVLFTDLASIVPWRTEQVEPLDQVIFTGDVASLLPGDYWGYVLVVPANTDLNTFNWSTSPYYLWYFKVTLPVS</sequence>
<feature type="domain" description="Gingipain" evidence="3">
    <location>
        <begin position="417"/>
        <end position="868"/>
    </location>
</feature>
<protein>
    <submittedName>
        <fullName evidence="4">Peptidase family C25</fullName>
    </submittedName>
</protein>
<dbReference type="Gene3D" id="3.40.50.1460">
    <property type="match status" value="1"/>
</dbReference>
<dbReference type="GO" id="GO:0008234">
    <property type="term" value="F:cysteine-type peptidase activity"/>
    <property type="evidence" value="ECO:0007669"/>
    <property type="project" value="InterPro"/>
</dbReference>
<gene>
    <name evidence="4" type="ORF">HS1_002390</name>
</gene>
<dbReference type="Pfam" id="PF01364">
    <property type="entry name" value="Peptidase_C25"/>
    <property type="match status" value="1"/>
</dbReference>
<evidence type="ECO:0000256" key="1">
    <source>
        <dbReference type="ARBA" id="ARBA00022729"/>
    </source>
</evidence>
<dbReference type="GO" id="GO:0006508">
    <property type="term" value="P:proteolysis"/>
    <property type="evidence" value="ECO:0007669"/>
    <property type="project" value="InterPro"/>
</dbReference>
<dbReference type="SUPFAM" id="SSF110296">
    <property type="entry name" value="Oligoxyloglucan reducing end-specific cellobiohydrolase"/>
    <property type="match status" value="1"/>
</dbReference>
<dbReference type="RefSeq" id="WP_066065894.1">
    <property type="nucleotide sequence ID" value="NZ_CP013015.1"/>
</dbReference>
<dbReference type="Proteomes" id="UP000070560">
    <property type="component" value="Chromosome"/>
</dbReference>
<dbReference type="OrthoDB" id="5929719at2"/>
<dbReference type="SUPFAM" id="SSF52129">
    <property type="entry name" value="Caspase-like"/>
    <property type="match status" value="1"/>
</dbReference>
<evidence type="ECO:0000256" key="2">
    <source>
        <dbReference type="SAM" id="SignalP"/>
    </source>
</evidence>
<evidence type="ECO:0000259" key="3">
    <source>
        <dbReference type="Pfam" id="PF01364"/>
    </source>
</evidence>
<organism evidence="4 5">
    <name type="scientific">Desulfofervidus auxilii</name>
    <dbReference type="NCBI Taxonomy" id="1621989"/>
    <lineage>
        <taxon>Bacteria</taxon>
        <taxon>Pseudomonadati</taxon>
        <taxon>Thermodesulfobacteriota</taxon>
        <taxon>Candidatus Desulfofervidia</taxon>
        <taxon>Candidatus Desulfofervidales</taxon>
        <taxon>Candidatus Desulfofervidaceae</taxon>
        <taxon>Candidatus Desulfofervidus</taxon>
    </lineage>
</organism>
<dbReference type="KEGG" id="daw:HS1_002390"/>
<accession>A0A7U4QMP7</accession>
<feature type="chain" id="PRO_5030649936" evidence="2">
    <location>
        <begin position="27"/>
        <end position="1022"/>
    </location>
</feature>
<reference evidence="4 5" key="1">
    <citation type="submission" date="2015-10" db="EMBL/GenBank/DDBJ databases">
        <title>Candidatus Desulfofervidus auxilii, a hydrogenotrophic sulfate-reducing bacterium involved in the thermophilic anaerobic oxidation of methane.</title>
        <authorList>
            <person name="Krukenberg V."/>
            <person name="Richter M."/>
            <person name="Wegener G."/>
        </authorList>
    </citation>
    <scope>NUCLEOTIDE SEQUENCE [LARGE SCALE GENOMIC DNA]</scope>
    <source>
        <strain evidence="4 5">HS1</strain>
    </source>
</reference>
<feature type="signal peptide" evidence="2">
    <location>
        <begin position="1"/>
        <end position="26"/>
    </location>
</feature>
<keyword evidence="1 2" id="KW-0732">Signal</keyword>
<dbReference type="InterPro" id="IPR036278">
    <property type="entry name" value="Sialidase_sf"/>
</dbReference>
<dbReference type="EMBL" id="CP013015">
    <property type="protein sequence ID" value="AMM42172.1"/>
    <property type="molecule type" value="Genomic_DNA"/>
</dbReference>
<keyword evidence="5" id="KW-1185">Reference proteome</keyword>
<dbReference type="InterPro" id="IPR029030">
    <property type="entry name" value="Caspase-like_dom_sf"/>
</dbReference>
<dbReference type="AlphaFoldDB" id="A0A7U4QMP7"/>
<evidence type="ECO:0000313" key="5">
    <source>
        <dbReference type="Proteomes" id="UP000070560"/>
    </source>
</evidence>
<proteinExistence type="predicted"/>
<dbReference type="SUPFAM" id="SSF50939">
    <property type="entry name" value="Sialidases"/>
    <property type="match status" value="1"/>
</dbReference>